<dbReference type="Pfam" id="PF13430">
    <property type="entry name" value="DUF4112"/>
    <property type="match status" value="1"/>
</dbReference>
<evidence type="ECO:0000313" key="3">
    <source>
        <dbReference type="Proteomes" id="UP000283993"/>
    </source>
</evidence>
<dbReference type="RefSeq" id="WP_123632240.1">
    <property type="nucleotide sequence ID" value="NZ_AYKH01000043.1"/>
</dbReference>
<feature type="transmembrane region" description="Helical" evidence="1">
    <location>
        <begin position="86"/>
        <end position="105"/>
    </location>
</feature>
<feature type="transmembrane region" description="Helical" evidence="1">
    <location>
        <begin position="136"/>
        <end position="157"/>
    </location>
</feature>
<organism evidence="2 3">
    <name type="scientific">Salinisphaera orenii MK-B5</name>
    <dbReference type="NCBI Taxonomy" id="856730"/>
    <lineage>
        <taxon>Bacteria</taxon>
        <taxon>Pseudomonadati</taxon>
        <taxon>Pseudomonadota</taxon>
        <taxon>Gammaproteobacteria</taxon>
        <taxon>Salinisphaerales</taxon>
        <taxon>Salinisphaeraceae</taxon>
        <taxon>Salinisphaera</taxon>
    </lineage>
</organism>
<protein>
    <recommendedName>
        <fullName evidence="4">DUF4112 domain-containing protein</fullName>
    </recommendedName>
</protein>
<reference evidence="2 3" key="1">
    <citation type="submission" date="2013-10" db="EMBL/GenBank/DDBJ databases">
        <title>Salinisphaera orenii MK-B5 Genome Sequencing.</title>
        <authorList>
            <person name="Lai Q."/>
            <person name="Li C."/>
            <person name="Shao Z."/>
        </authorList>
    </citation>
    <scope>NUCLEOTIDE SEQUENCE [LARGE SCALE GENOMIC DNA]</scope>
    <source>
        <strain evidence="2 3">MK-B5</strain>
    </source>
</reference>
<evidence type="ECO:0008006" key="4">
    <source>
        <dbReference type="Google" id="ProtNLM"/>
    </source>
</evidence>
<keyword evidence="3" id="KW-1185">Reference proteome</keyword>
<accession>A0A423PF81</accession>
<dbReference type="InterPro" id="IPR025187">
    <property type="entry name" value="DUF4112"/>
</dbReference>
<sequence length="159" mass="17635">MSAEVSPELHAKRRAGLARIERLAWWLDDVVRIPGIDRRVGVDGIIGLVPFAGDLVGAGLSSLLVIEAVRLGAPKRVWARMGLNMGLDFVIGLVPVFGDLFDLYWKSNRRNERLMRRWLESATTTETEPRSRWPGALGLTLGLACALTVTTVLWRAVFV</sequence>
<evidence type="ECO:0000313" key="2">
    <source>
        <dbReference type="EMBL" id="ROO24230.1"/>
    </source>
</evidence>
<comment type="caution">
    <text evidence="2">The sequence shown here is derived from an EMBL/GenBank/DDBJ whole genome shotgun (WGS) entry which is preliminary data.</text>
</comment>
<dbReference type="PANTHER" id="PTHR35519:SF2">
    <property type="entry name" value="PH DOMAIN PROTEIN"/>
    <property type="match status" value="1"/>
</dbReference>
<feature type="transmembrane region" description="Helical" evidence="1">
    <location>
        <begin position="45"/>
        <end position="66"/>
    </location>
</feature>
<evidence type="ECO:0000256" key="1">
    <source>
        <dbReference type="SAM" id="Phobius"/>
    </source>
</evidence>
<gene>
    <name evidence="2" type="ORF">SAOR_15585</name>
</gene>
<keyword evidence="1" id="KW-1133">Transmembrane helix</keyword>
<proteinExistence type="predicted"/>
<keyword evidence="1" id="KW-0812">Transmembrane</keyword>
<dbReference type="Proteomes" id="UP000283993">
    <property type="component" value="Unassembled WGS sequence"/>
</dbReference>
<dbReference type="PANTHER" id="PTHR35519">
    <property type="entry name" value="MEMBRANE PROTEINS"/>
    <property type="match status" value="1"/>
</dbReference>
<dbReference type="EMBL" id="AYKH01000043">
    <property type="protein sequence ID" value="ROO24230.1"/>
    <property type="molecule type" value="Genomic_DNA"/>
</dbReference>
<keyword evidence="1" id="KW-0472">Membrane</keyword>
<dbReference type="AlphaFoldDB" id="A0A423PF81"/>
<name>A0A423PF81_9GAMM</name>